<accession>A0A449BJ34</accession>
<feature type="active site" description="Nucleophile" evidence="10">
    <location>
        <position position="9"/>
    </location>
</feature>
<keyword evidence="3 12" id="KW-0479">Metal-binding</keyword>
<dbReference type="EMBL" id="LR215050">
    <property type="protein sequence ID" value="VEU82448.1"/>
    <property type="molecule type" value="Genomic_DNA"/>
</dbReference>
<feature type="binding site" evidence="12">
    <location>
        <position position="169"/>
    </location>
    <ligand>
        <name>Mg(2+)</name>
        <dbReference type="ChEBI" id="CHEBI:18420"/>
    </ligand>
</feature>
<keyword evidence="6" id="KW-0119">Carbohydrate metabolism</keyword>
<evidence type="ECO:0000256" key="6">
    <source>
        <dbReference type="ARBA" id="ARBA00023277"/>
    </source>
</evidence>
<dbReference type="SFLD" id="SFLDG01129">
    <property type="entry name" value="C1.5:_HAD__Beta-PGM__Phosphata"/>
    <property type="match status" value="1"/>
</dbReference>
<feature type="binding site" evidence="11">
    <location>
        <begin position="44"/>
        <end position="49"/>
    </location>
    <ligand>
        <name>substrate</name>
    </ligand>
</feature>
<evidence type="ECO:0000256" key="1">
    <source>
        <dbReference type="ARBA" id="ARBA00006171"/>
    </source>
</evidence>
<evidence type="ECO:0000313" key="14">
    <source>
        <dbReference type="EMBL" id="VEU82448.1"/>
    </source>
</evidence>
<feature type="binding site" evidence="12">
    <location>
        <position position="170"/>
    </location>
    <ligand>
        <name>Mg(2+)</name>
        <dbReference type="ChEBI" id="CHEBI:18420"/>
    </ligand>
</feature>
<evidence type="ECO:0000256" key="5">
    <source>
        <dbReference type="ARBA" id="ARBA00023235"/>
    </source>
</evidence>
<proteinExistence type="inferred from homology"/>
<keyword evidence="5 14" id="KW-0413">Isomerase</keyword>
<dbReference type="NCBIfam" id="TIGR02009">
    <property type="entry name" value="PGMB-YQAB-SF"/>
    <property type="match status" value="1"/>
</dbReference>
<evidence type="ECO:0000256" key="10">
    <source>
        <dbReference type="PIRSR" id="PIRSR610972-1"/>
    </source>
</evidence>
<evidence type="ECO:0000256" key="4">
    <source>
        <dbReference type="ARBA" id="ARBA00022842"/>
    </source>
</evidence>
<evidence type="ECO:0000256" key="2">
    <source>
        <dbReference type="ARBA" id="ARBA00022553"/>
    </source>
</evidence>
<protein>
    <recommendedName>
        <fullName evidence="9">Beta-phosphoglucomutase</fullName>
        <ecNumber evidence="8">5.4.2.6</ecNumber>
    </recommendedName>
</protein>
<comment type="similarity">
    <text evidence="1">Belongs to the HAD-like hydrolase superfamily. CbbY/CbbZ/Gph/YieH family.</text>
</comment>
<comment type="cofactor">
    <cofactor evidence="12">
        <name>Mg(2+)</name>
        <dbReference type="ChEBI" id="CHEBI:18420"/>
    </cofactor>
    <text evidence="12">Binds 2 magnesium ions per subunit.</text>
</comment>
<evidence type="ECO:0000256" key="9">
    <source>
        <dbReference type="ARBA" id="ARBA00044991"/>
    </source>
</evidence>
<evidence type="ECO:0000256" key="12">
    <source>
        <dbReference type="PIRSR" id="PIRSR610972-3"/>
    </source>
</evidence>
<dbReference type="SFLD" id="SFLDS00003">
    <property type="entry name" value="Haloacid_Dehalogenase"/>
    <property type="match status" value="1"/>
</dbReference>
<reference evidence="14 15" key="1">
    <citation type="submission" date="2019-01" db="EMBL/GenBank/DDBJ databases">
        <authorList>
            <consortium name="Pathogen Informatics"/>
        </authorList>
    </citation>
    <scope>NUCLEOTIDE SEQUENCE [LARGE SCALE GENOMIC DNA]</scope>
    <source>
        <strain evidence="14 15">NCTC10172</strain>
    </source>
</reference>
<dbReference type="NCBIfam" id="TIGR01990">
    <property type="entry name" value="bPGM"/>
    <property type="match status" value="1"/>
</dbReference>
<feature type="binding site" evidence="12">
    <location>
        <position position="11"/>
    </location>
    <ligand>
        <name>Mg(2+)</name>
        <dbReference type="ChEBI" id="CHEBI:18420"/>
    </ligand>
</feature>
<dbReference type="Gene3D" id="3.40.50.1000">
    <property type="entry name" value="HAD superfamily/HAD-like"/>
    <property type="match status" value="1"/>
</dbReference>
<dbReference type="InterPro" id="IPR036412">
    <property type="entry name" value="HAD-like_sf"/>
</dbReference>
<dbReference type="InterPro" id="IPR023198">
    <property type="entry name" value="PGP-like_dom2"/>
</dbReference>
<feature type="binding site" evidence="11">
    <location>
        <position position="145"/>
    </location>
    <ligand>
        <name>substrate</name>
    </ligand>
</feature>
<dbReference type="GO" id="GO:0005975">
    <property type="term" value="P:carbohydrate metabolic process"/>
    <property type="evidence" value="ECO:0007669"/>
    <property type="project" value="InterPro"/>
</dbReference>
<keyword evidence="4 12" id="KW-0460">Magnesium</keyword>
<feature type="binding site" evidence="11">
    <location>
        <begin position="9"/>
        <end position="11"/>
    </location>
    <ligand>
        <name>substrate</name>
    </ligand>
</feature>
<feature type="binding site" evidence="11">
    <location>
        <begin position="114"/>
        <end position="118"/>
    </location>
    <ligand>
        <name>substrate</name>
    </ligand>
</feature>
<dbReference type="STRING" id="1408416.GCA_000702765_00031"/>
<dbReference type="Pfam" id="PF13419">
    <property type="entry name" value="HAD_2"/>
    <property type="match status" value="1"/>
</dbReference>
<dbReference type="NCBIfam" id="TIGR01509">
    <property type="entry name" value="HAD-SF-IA-v3"/>
    <property type="match status" value="1"/>
</dbReference>
<feature type="binding site" evidence="11">
    <location>
        <position position="76"/>
    </location>
    <ligand>
        <name>substrate</name>
    </ligand>
</feature>
<organism evidence="14 15">
    <name type="scientific">Acholeplasma hippikon</name>
    <dbReference type="NCBI Taxonomy" id="264636"/>
    <lineage>
        <taxon>Bacteria</taxon>
        <taxon>Bacillati</taxon>
        <taxon>Mycoplasmatota</taxon>
        <taxon>Mollicutes</taxon>
        <taxon>Acholeplasmatales</taxon>
        <taxon>Acholeplasmataceae</taxon>
        <taxon>Acholeplasma</taxon>
    </lineage>
</organism>
<dbReference type="InterPro" id="IPR010972">
    <property type="entry name" value="Beta-PGM"/>
</dbReference>
<feature type="binding site" evidence="12">
    <location>
        <position position="9"/>
    </location>
    <ligand>
        <name>Mg(2+)</name>
        <dbReference type="ChEBI" id="CHEBI:18420"/>
    </ligand>
</feature>
<dbReference type="RefSeq" id="WP_035368058.1">
    <property type="nucleotide sequence ID" value="NZ_LR215050.1"/>
</dbReference>
<name>A0A449BJ34_9MOLU</name>
<evidence type="ECO:0000256" key="13">
    <source>
        <dbReference type="PIRSR" id="PIRSR610972-4"/>
    </source>
</evidence>
<dbReference type="PANTHER" id="PTHR46193:SF18">
    <property type="entry name" value="HEXITOL PHOSPHATASE B"/>
    <property type="match status" value="1"/>
</dbReference>
<dbReference type="AlphaFoldDB" id="A0A449BJ34"/>
<sequence length="217" mass="24736">MKVKTIIFDLDGVIVHTDKFHYLAWEKICEEEGLLFDESINHQLRGVSRRESLDLILKYNQKELKDIKKDELLEKKNNLYKESLNHLTKNDLSNDILDTLLELKKRGYLIAIGSSSKNTKFILEKLEIINLFDAISDGTNISRSKPDPEVFLYISNILNQSNETCLVVEDANAGIEAAKRVKMIAVGIGDSVSEEIADYKIKNISNIIQLLELINNN</sequence>
<dbReference type="InterPro" id="IPR006439">
    <property type="entry name" value="HAD-SF_hydro_IA"/>
</dbReference>
<keyword evidence="15" id="KW-1185">Reference proteome</keyword>
<dbReference type="SFLD" id="SFLDG01135">
    <property type="entry name" value="C1.5.6:_HAD__Beta-PGM__Phospha"/>
    <property type="match status" value="1"/>
</dbReference>
<gene>
    <name evidence="14" type="primary">yvdM</name>
    <name evidence="14" type="ORF">NCTC10172_00459</name>
</gene>
<dbReference type="InterPro" id="IPR041492">
    <property type="entry name" value="HAD_2"/>
</dbReference>
<evidence type="ECO:0000313" key="15">
    <source>
        <dbReference type="Proteomes" id="UP000290909"/>
    </source>
</evidence>
<dbReference type="PANTHER" id="PTHR46193">
    <property type="entry name" value="6-PHOSPHOGLUCONATE PHOSPHATASE"/>
    <property type="match status" value="1"/>
</dbReference>
<dbReference type="KEGG" id="ahk:NCTC10172_00459"/>
<dbReference type="NCBIfam" id="TIGR01549">
    <property type="entry name" value="HAD-SF-IA-v1"/>
    <property type="match status" value="1"/>
</dbReference>
<feature type="binding site" evidence="11">
    <location>
        <position position="52"/>
    </location>
    <ligand>
        <name>substrate</name>
    </ligand>
</feature>
<dbReference type="InterPro" id="IPR023214">
    <property type="entry name" value="HAD_sf"/>
</dbReference>
<dbReference type="InterPro" id="IPR010976">
    <property type="entry name" value="B-phosphoglucomutase_hydrolase"/>
</dbReference>
<dbReference type="Proteomes" id="UP000290909">
    <property type="component" value="Chromosome"/>
</dbReference>
<evidence type="ECO:0000256" key="7">
    <source>
        <dbReference type="ARBA" id="ARBA00044926"/>
    </source>
</evidence>
<feature type="active site" description="Proton donor/acceptor" evidence="10">
    <location>
        <position position="11"/>
    </location>
</feature>
<keyword evidence="2" id="KW-0597">Phosphoprotein</keyword>
<dbReference type="EC" id="5.4.2.6" evidence="8"/>
<dbReference type="SUPFAM" id="SSF56784">
    <property type="entry name" value="HAD-like"/>
    <property type="match status" value="1"/>
</dbReference>
<dbReference type="GO" id="GO:0008801">
    <property type="term" value="F:beta-phosphoglucomutase activity"/>
    <property type="evidence" value="ECO:0007669"/>
    <property type="project" value="UniProtKB-EC"/>
</dbReference>
<feature type="binding site" evidence="11">
    <location>
        <position position="25"/>
    </location>
    <ligand>
        <name>substrate</name>
    </ligand>
</feature>
<evidence type="ECO:0000256" key="3">
    <source>
        <dbReference type="ARBA" id="ARBA00022723"/>
    </source>
</evidence>
<dbReference type="Gene3D" id="1.10.150.240">
    <property type="entry name" value="Putative phosphatase, domain 2"/>
    <property type="match status" value="1"/>
</dbReference>
<evidence type="ECO:0000256" key="8">
    <source>
        <dbReference type="ARBA" id="ARBA00044968"/>
    </source>
</evidence>
<comment type="catalytic activity">
    <reaction evidence="7">
        <text>beta-D-glucose 1-phosphate = beta-D-glucose 6-phosphate</text>
        <dbReference type="Rhea" id="RHEA:20113"/>
        <dbReference type="ChEBI" id="CHEBI:57684"/>
        <dbReference type="ChEBI" id="CHEBI:58247"/>
        <dbReference type="EC" id="5.4.2.6"/>
    </reaction>
</comment>
<feature type="site" description="Important for catalytic activity and assists the phosphoryl transfer reaction to Asp8 by balancing charge and orienting the reacting groups" evidence="13">
    <location>
        <position position="145"/>
    </location>
</feature>
<dbReference type="GO" id="GO:0000287">
    <property type="term" value="F:magnesium ion binding"/>
    <property type="evidence" value="ECO:0007669"/>
    <property type="project" value="InterPro"/>
</dbReference>
<dbReference type="InterPro" id="IPR051600">
    <property type="entry name" value="Beta-PGM-like"/>
</dbReference>
<feature type="site" description="Important for catalytic activity and assists the phosphoryl transfer reaction to Asp8 by balancing charge and orienting the reacting groups" evidence="13">
    <location>
        <position position="114"/>
    </location>
</feature>
<evidence type="ECO:0000256" key="11">
    <source>
        <dbReference type="PIRSR" id="PIRSR610972-2"/>
    </source>
</evidence>